<comment type="caution">
    <text evidence="2">The sequence shown here is derived from an EMBL/GenBank/DDBJ whole genome shotgun (WGS) entry which is preliminary data.</text>
</comment>
<dbReference type="InterPro" id="IPR012902">
    <property type="entry name" value="N_methyl_site"/>
</dbReference>
<keyword evidence="1" id="KW-0472">Membrane</keyword>
<dbReference type="EMBL" id="QNRR01000014">
    <property type="protein sequence ID" value="RBP37381.1"/>
    <property type="molecule type" value="Genomic_DNA"/>
</dbReference>
<dbReference type="SUPFAM" id="SSF54523">
    <property type="entry name" value="Pili subunits"/>
    <property type="match status" value="1"/>
</dbReference>
<evidence type="ECO:0000313" key="2">
    <source>
        <dbReference type="EMBL" id="RBP37381.1"/>
    </source>
</evidence>
<gene>
    <name evidence="2" type="ORF">DES53_114119</name>
</gene>
<dbReference type="RefSeq" id="WP_113961604.1">
    <property type="nucleotide sequence ID" value="NZ_QNRR01000014.1"/>
</dbReference>
<name>A0A366H7G4_9BACT</name>
<organism evidence="2 3">
    <name type="scientific">Roseimicrobium gellanilyticum</name>
    <dbReference type="NCBI Taxonomy" id="748857"/>
    <lineage>
        <taxon>Bacteria</taxon>
        <taxon>Pseudomonadati</taxon>
        <taxon>Verrucomicrobiota</taxon>
        <taxon>Verrucomicrobiia</taxon>
        <taxon>Verrucomicrobiales</taxon>
        <taxon>Verrucomicrobiaceae</taxon>
        <taxon>Roseimicrobium</taxon>
    </lineage>
</organism>
<dbReference type="OrthoDB" id="193442at2"/>
<accession>A0A366H7G4</accession>
<keyword evidence="1" id="KW-1133">Transmembrane helix</keyword>
<evidence type="ECO:0000313" key="3">
    <source>
        <dbReference type="Proteomes" id="UP000253426"/>
    </source>
</evidence>
<reference evidence="2 3" key="1">
    <citation type="submission" date="2018-06" db="EMBL/GenBank/DDBJ databases">
        <title>Genomic Encyclopedia of Type Strains, Phase IV (KMG-IV): sequencing the most valuable type-strain genomes for metagenomic binning, comparative biology and taxonomic classification.</title>
        <authorList>
            <person name="Goeker M."/>
        </authorList>
    </citation>
    <scope>NUCLEOTIDE SEQUENCE [LARGE SCALE GENOMIC DNA]</scope>
    <source>
        <strain evidence="2 3">DSM 25532</strain>
    </source>
</reference>
<dbReference type="Pfam" id="PF07963">
    <property type="entry name" value="N_methyl"/>
    <property type="match status" value="1"/>
</dbReference>
<dbReference type="Proteomes" id="UP000253426">
    <property type="component" value="Unassembled WGS sequence"/>
</dbReference>
<keyword evidence="1" id="KW-0812">Transmembrane</keyword>
<dbReference type="PROSITE" id="PS00409">
    <property type="entry name" value="PROKAR_NTER_METHYL"/>
    <property type="match status" value="1"/>
</dbReference>
<proteinExistence type="predicted"/>
<dbReference type="Gene3D" id="3.30.700.10">
    <property type="entry name" value="Glycoprotein, Type 4 Pilin"/>
    <property type="match status" value="1"/>
</dbReference>
<protein>
    <submittedName>
        <fullName evidence="2">Prepilin-type N-terminal cleavage/methylation domain-containing protein</fullName>
    </submittedName>
</protein>
<sequence length="135" mass="14810">MLSTSHSSNRNLRSGFSLIEMLAAVAIIGIISFLALPNLIKVRTDSEKNMAIARAEAVNMAMATLVQTRGRTQASSDWTANSTNDLRYTLVAPYLSYAETTRTAYMPNGYTIEFPTAIDPLRKVTLKQGSTAINY</sequence>
<keyword evidence="3" id="KW-1185">Reference proteome</keyword>
<dbReference type="NCBIfam" id="TIGR02532">
    <property type="entry name" value="IV_pilin_GFxxxE"/>
    <property type="match status" value="1"/>
</dbReference>
<dbReference type="AlphaFoldDB" id="A0A366H7G4"/>
<feature type="transmembrane region" description="Helical" evidence="1">
    <location>
        <begin position="15"/>
        <end position="40"/>
    </location>
</feature>
<dbReference type="InterPro" id="IPR045584">
    <property type="entry name" value="Pilin-like"/>
</dbReference>
<evidence type="ECO:0000256" key="1">
    <source>
        <dbReference type="SAM" id="Phobius"/>
    </source>
</evidence>